<dbReference type="EMBL" id="PP511353">
    <property type="protein sequence ID" value="XCD03403.1"/>
    <property type="molecule type" value="Genomic_DNA"/>
</dbReference>
<evidence type="ECO:0000313" key="1">
    <source>
        <dbReference type="EMBL" id="XCD03403.1"/>
    </source>
</evidence>
<organism evidence="2">
    <name type="scientific">Dulem virus 172</name>
    <dbReference type="NCBI Taxonomy" id="3145649"/>
    <lineage>
        <taxon>Viruses</taxon>
        <taxon>Monodnaviria</taxon>
        <taxon>Sangervirae</taxon>
        <taxon>Phixviricota</taxon>
        <taxon>Malgrandaviricetes</taxon>
        <taxon>Petitvirales</taxon>
        <taxon>Microviridae</taxon>
        <taxon>Microvirus</taxon>
    </lineage>
</organism>
<evidence type="ECO:0000313" key="2">
    <source>
        <dbReference type="EMBL" id="XCD04502.1"/>
    </source>
</evidence>
<reference evidence="2" key="1">
    <citation type="submission" date="2024-03" db="EMBL/GenBank/DDBJ databases">
        <title>Diverse circular DNA viruses in blood, oral, and fecal samples of captive lemurs.</title>
        <authorList>
            <person name="Paietta E.N."/>
            <person name="Kraberger S."/>
            <person name="Lund M.C."/>
            <person name="Custer J.M."/>
            <person name="Vargas K.M."/>
            <person name="Ehmke E.E."/>
            <person name="Yoder A.D."/>
            <person name="Varsani A."/>
        </authorList>
    </citation>
    <scope>NUCLEOTIDE SEQUENCE</scope>
    <source>
        <strain evidence="1">Duke_18_61</strain>
        <strain evidence="2">Duke_23FS_45</strain>
    </source>
</reference>
<proteinExistence type="predicted"/>
<protein>
    <submittedName>
        <fullName evidence="2">Uncharacterized protein</fullName>
    </submittedName>
</protein>
<name>A0AAU8AYW2_9VIRU</name>
<dbReference type="EMBL" id="PP511468">
    <property type="protein sequence ID" value="XCD04502.1"/>
    <property type="molecule type" value="Genomic_DNA"/>
</dbReference>
<sequence length="74" mass="8788">MAVVSLNLPKYYDKLFDVDSPFELDELKANRLSVAEMNKINKLKQFNDVDYEEFLRIQEENLKIRLGHVNERSL</sequence>
<accession>A0AAU8AYW2</accession>